<dbReference type="GO" id="GO:0003735">
    <property type="term" value="F:structural constituent of ribosome"/>
    <property type="evidence" value="ECO:0007669"/>
    <property type="project" value="InterPro"/>
</dbReference>
<dbReference type="GO" id="GO:0006412">
    <property type="term" value="P:translation"/>
    <property type="evidence" value="ECO:0007669"/>
    <property type="project" value="InterPro"/>
</dbReference>
<evidence type="ECO:0000256" key="1">
    <source>
        <dbReference type="ARBA" id="ARBA00007116"/>
    </source>
</evidence>
<dbReference type="InterPro" id="IPR005484">
    <property type="entry name" value="Ribosomal_uL18_bac/plant/anim"/>
</dbReference>
<dbReference type="NCBIfam" id="TIGR00060">
    <property type="entry name" value="L18_bact"/>
    <property type="match status" value="1"/>
</dbReference>
<keyword evidence="5" id="KW-0687">Ribonucleoprotein</keyword>
<keyword evidence="2" id="KW-0699">rRNA-binding</keyword>
<dbReference type="InterPro" id="IPR057268">
    <property type="entry name" value="Ribosomal_L18"/>
</dbReference>
<dbReference type="GO" id="GO:0005737">
    <property type="term" value="C:cytoplasm"/>
    <property type="evidence" value="ECO:0007669"/>
    <property type="project" value="UniProtKB-ARBA"/>
</dbReference>
<comment type="similarity">
    <text evidence="1">Belongs to the universal ribosomal protein uL18 family.</text>
</comment>
<evidence type="ECO:0000256" key="6">
    <source>
        <dbReference type="ARBA" id="ARBA00035303"/>
    </source>
</evidence>
<dbReference type="CDD" id="cd00432">
    <property type="entry name" value="Ribosomal_L18_L5e"/>
    <property type="match status" value="1"/>
</dbReference>
<gene>
    <name evidence="7" type="primary">rpl18</name>
</gene>
<reference evidence="7" key="1">
    <citation type="submission" date="2018-08" db="EMBL/GenBank/DDBJ databases">
        <title>Comparative Plastid Genomics of Synurophyceae: Evolutionary Evidence of Lateral Gene Transfer and Inverted Repeat Dynamics.</title>
        <authorList>
            <person name="Kim J.I."/>
            <person name="Shin H."/>
            <person name="Skaloud P."/>
            <person name="Jung J."/>
            <person name="Yoon H.S."/>
            <person name="Archibald J.M."/>
            <person name="Shin W."/>
        </authorList>
    </citation>
    <scope>NUCLEOTIDE SEQUENCE</scope>
    <source>
        <strain evidence="7">FBCC200022</strain>
    </source>
</reference>
<keyword evidence="4 7" id="KW-0689">Ribosomal protein</keyword>
<organism evidence="7">
    <name type="scientific">Synura sphagnicola</name>
    <dbReference type="NCBI Taxonomy" id="52556"/>
    <lineage>
        <taxon>Eukaryota</taxon>
        <taxon>Sar</taxon>
        <taxon>Stramenopiles</taxon>
        <taxon>Ochrophyta</taxon>
        <taxon>Synurophyceae</taxon>
        <taxon>Synurales</taxon>
        <taxon>Mallomonadaceae</taxon>
        <taxon>Synura</taxon>
    </lineage>
</organism>
<name>A0A3G2QYY9_9STRA</name>
<keyword evidence="3" id="KW-0694">RNA-binding</keyword>
<dbReference type="PANTHER" id="PTHR12899:SF3">
    <property type="entry name" value="LARGE RIBOSOMAL SUBUNIT PROTEIN UL18M"/>
    <property type="match status" value="1"/>
</dbReference>
<dbReference type="GO" id="GO:0008097">
    <property type="term" value="F:5S rRNA binding"/>
    <property type="evidence" value="ECO:0007669"/>
    <property type="project" value="TreeGrafter"/>
</dbReference>
<proteinExistence type="inferred from homology"/>
<dbReference type="Pfam" id="PF00861">
    <property type="entry name" value="Ribosomal_L18p"/>
    <property type="match status" value="1"/>
</dbReference>
<evidence type="ECO:0000256" key="2">
    <source>
        <dbReference type="ARBA" id="ARBA00022730"/>
    </source>
</evidence>
<dbReference type="InterPro" id="IPR004389">
    <property type="entry name" value="Ribosomal_uL18_bac-type"/>
</dbReference>
<dbReference type="GO" id="GO:0005840">
    <property type="term" value="C:ribosome"/>
    <property type="evidence" value="ECO:0007669"/>
    <property type="project" value="UniProtKB-KW"/>
</dbReference>
<evidence type="ECO:0000313" key="7">
    <source>
        <dbReference type="EMBL" id="AYO28273.1"/>
    </source>
</evidence>
<dbReference type="PANTHER" id="PTHR12899">
    <property type="entry name" value="39S RIBOSOMAL PROTEIN L18, MITOCHONDRIAL"/>
    <property type="match status" value="1"/>
</dbReference>
<dbReference type="Gene3D" id="3.30.420.100">
    <property type="match status" value="1"/>
</dbReference>
<dbReference type="SUPFAM" id="SSF53137">
    <property type="entry name" value="Translational machinery components"/>
    <property type="match status" value="1"/>
</dbReference>
<evidence type="ECO:0000256" key="4">
    <source>
        <dbReference type="ARBA" id="ARBA00022980"/>
    </source>
</evidence>
<sequence length="120" mass="13713">MKKKIKKLYLKRKKRYLKKIVGTAEKPRLSVFRSHKHMYAQLIDDKKGHTLAFSSTLDKTLGNLISSTSNKEASSWVGEDLAKKATVQGIFYVVFDRGNRPYHGRIQSLAEGARKEGLKF</sequence>
<geneLocation type="plastid" evidence="7"/>
<protein>
    <recommendedName>
        <fullName evidence="6">Large ribosomal subunit protein uL18c</fullName>
    </recommendedName>
</protein>
<evidence type="ECO:0000256" key="3">
    <source>
        <dbReference type="ARBA" id="ARBA00022884"/>
    </source>
</evidence>
<dbReference type="GO" id="GO:1990904">
    <property type="term" value="C:ribonucleoprotein complex"/>
    <property type="evidence" value="ECO:0007669"/>
    <property type="project" value="UniProtKB-KW"/>
</dbReference>
<dbReference type="FunFam" id="3.30.420.100:FF:000001">
    <property type="entry name" value="50S ribosomal protein L18"/>
    <property type="match status" value="1"/>
</dbReference>
<dbReference type="HAMAP" id="MF_01337_B">
    <property type="entry name" value="Ribosomal_uL18_B"/>
    <property type="match status" value="1"/>
</dbReference>
<dbReference type="AlphaFoldDB" id="A0A3G2QYY9"/>
<keyword evidence="7" id="KW-0934">Plastid</keyword>
<accession>A0A3G2QYY9</accession>
<dbReference type="EMBL" id="MH795129">
    <property type="protein sequence ID" value="AYO28273.1"/>
    <property type="molecule type" value="Genomic_DNA"/>
</dbReference>
<evidence type="ECO:0000256" key="5">
    <source>
        <dbReference type="ARBA" id="ARBA00023274"/>
    </source>
</evidence>